<dbReference type="AlphaFoldDB" id="A0A1I5F0K5"/>
<sequence length="516" mass="55768">MNDEHNNYESQNSENDNIQSQQNQDNNSIYQLNKQDLERLNQTYRSTGDNNSYEEKGSIYRGENLNSDKEDPNREKTTPNIKKENPDKEEVTPYVNIENLYENNKNSNSYEENPVKIKKKYKFLNKVGMVALAGLVIGTLGAASLQTYNYFGKGIGNSSFGETIDGKNLTAEENAGNRDTVAVEASTKGKVTGDVSEVVENVMPSIVAINSLVTNVSSDFFGRQYSQEVPGSGSGIIIGQNDSEILIATNNHVIDGASKVEIIFADKTKASAKVKGTAPNSDLAVVSVDINDLEKDTIKNIKIATLGNSDNTKLGEMAIAIGNALGYGQSVTVGYISAVNRKVDIEGVKLNLIQTDAAINPGNSGGALLNSKGEVIGINSVKYVDESVESIGYAIPISNAIPIINHLMNRTTLAEKDRAYIGVSGEDVTEVYSQAFEMPVGYYVSKVKEGSAAEEAGIKVGDIIVAINDISIESGQELQDTLTYTKAGSKGTITVKSLADGKYVERVLDIVFDYRP</sequence>
<evidence type="ECO:0000259" key="6">
    <source>
        <dbReference type="PROSITE" id="PS50106"/>
    </source>
</evidence>
<evidence type="ECO:0000313" key="7">
    <source>
        <dbReference type="EMBL" id="SFO17159.1"/>
    </source>
</evidence>
<dbReference type="InterPro" id="IPR001940">
    <property type="entry name" value="Peptidase_S1C"/>
</dbReference>
<dbReference type="InterPro" id="IPR041489">
    <property type="entry name" value="PDZ_6"/>
</dbReference>
<evidence type="ECO:0000256" key="2">
    <source>
        <dbReference type="ARBA" id="ARBA00022670"/>
    </source>
</evidence>
<dbReference type="Gene3D" id="2.30.42.10">
    <property type="match status" value="1"/>
</dbReference>
<dbReference type="InterPro" id="IPR043504">
    <property type="entry name" value="Peptidase_S1_PA_chymotrypsin"/>
</dbReference>
<feature type="compositionally biased region" description="Polar residues" evidence="4">
    <location>
        <begin position="30"/>
        <end position="51"/>
    </location>
</feature>
<protein>
    <submittedName>
        <fullName evidence="7">Serine protease Do</fullName>
    </submittedName>
</protein>
<organism evidence="7 8">
    <name type="scientific">Anaerocolumna aminovalerica</name>
    <dbReference type="NCBI Taxonomy" id="1527"/>
    <lineage>
        <taxon>Bacteria</taxon>
        <taxon>Bacillati</taxon>
        <taxon>Bacillota</taxon>
        <taxon>Clostridia</taxon>
        <taxon>Lachnospirales</taxon>
        <taxon>Lachnospiraceae</taxon>
        <taxon>Anaerocolumna</taxon>
    </lineage>
</organism>
<dbReference type="EMBL" id="FOWD01000011">
    <property type="protein sequence ID" value="SFO17159.1"/>
    <property type="molecule type" value="Genomic_DNA"/>
</dbReference>
<dbReference type="RefSeq" id="WP_170847935.1">
    <property type="nucleotide sequence ID" value="NZ_BAABFM010000085.1"/>
</dbReference>
<dbReference type="Pfam" id="PF17820">
    <property type="entry name" value="PDZ_6"/>
    <property type="match status" value="1"/>
</dbReference>
<dbReference type="Proteomes" id="UP000198806">
    <property type="component" value="Unassembled WGS sequence"/>
</dbReference>
<evidence type="ECO:0000256" key="5">
    <source>
        <dbReference type="SAM" id="Phobius"/>
    </source>
</evidence>
<dbReference type="InterPro" id="IPR036034">
    <property type="entry name" value="PDZ_sf"/>
</dbReference>
<dbReference type="PRINTS" id="PR00834">
    <property type="entry name" value="PROTEASES2C"/>
</dbReference>
<feature type="transmembrane region" description="Helical" evidence="5">
    <location>
        <begin position="123"/>
        <end position="145"/>
    </location>
</feature>
<dbReference type="Gene3D" id="2.40.10.10">
    <property type="entry name" value="Trypsin-like serine proteases"/>
    <property type="match status" value="2"/>
</dbReference>
<evidence type="ECO:0000256" key="1">
    <source>
        <dbReference type="ARBA" id="ARBA00010541"/>
    </source>
</evidence>
<dbReference type="PROSITE" id="PS50106">
    <property type="entry name" value="PDZ"/>
    <property type="match status" value="1"/>
</dbReference>
<keyword evidence="5" id="KW-0472">Membrane</keyword>
<keyword evidence="5" id="KW-1133">Transmembrane helix</keyword>
<feature type="domain" description="PDZ" evidence="6">
    <location>
        <begin position="410"/>
        <end position="474"/>
    </location>
</feature>
<dbReference type="Pfam" id="PF13365">
    <property type="entry name" value="Trypsin_2"/>
    <property type="match status" value="1"/>
</dbReference>
<keyword evidence="8" id="KW-1185">Reference proteome</keyword>
<dbReference type="SUPFAM" id="SSF50494">
    <property type="entry name" value="Trypsin-like serine proteases"/>
    <property type="match status" value="1"/>
</dbReference>
<dbReference type="InterPro" id="IPR009003">
    <property type="entry name" value="Peptidase_S1_PA"/>
</dbReference>
<feature type="compositionally biased region" description="Low complexity" evidence="4">
    <location>
        <begin position="9"/>
        <end position="29"/>
    </location>
</feature>
<name>A0A1I5F0K5_9FIRM</name>
<reference evidence="7 8" key="1">
    <citation type="submission" date="2016-10" db="EMBL/GenBank/DDBJ databases">
        <authorList>
            <person name="de Groot N.N."/>
        </authorList>
    </citation>
    <scope>NUCLEOTIDE SEQUENCE [LARGE SCALE GENOMIC DNA]</scope>
    <source>
        <strain evidence="7 8">DSM 1283</strain>
    </source>
</reference>
<comment type="similarity">
    <text evidence="1">Belongs to the peptidase S1C family.</text>
</comment>
<dbReference type="SUPFAM" id="SSF50156">
    <property type="entry name" value="PDZ domain-like"/>
    <property type="match status" value="1"/>
</dbReference>
<dbReference type="PANTHER" id="PTHR43343:SF3">
    <property type="entry name" value="PROTEASE DO-LIKE 8, CHLOROPLASTIC"/>
    <property type="match status" value="1"/>
</dbReference>
<dbReference type="GO" id="GO:0004252">
    <property type="term" value="F:serine-type endopeptidase activity"/>
    <property type="evidence" value="ECO:0007669"/>
    <property type="project" value="InterPro"/>
</dbReference>
<gene>
    <name evidence="7" type="ORF">SAMN04489757_111109</name>
</gene>
<dbReference type="STRING" id="1527.SAMN04489757_111109"/>
<dbReference type="InterPro" id="IPR001478">
    <property type="entry name" value="PDZ"/>
</dbReference>
<keyword evidence="5" id="KW-0812">Transmembrane</keyword>
<evidence type="ECO:0000256" key="4">
    <source>
        <dbReference type="SAM" id="MobiDB-lite"/>
    </source>
</evidence>
<keyword evidence="2 7" id="KW-0645">Protease</keyword>
<dbReference type="PANTHER" id="PTHR43343">
    <property type="entry name" value="PEPTIDASE S12"/>
    <property type="match status" value="1"/>
</dbReference>
<keyword evidence="3" id="KW-0378">Hydrolase</keyword>
<feature type="compositionally biased region" description="Basic and acidic residues" evidence="4">
    <location>
        <begin position="66"/>
        <end position="89"/>
    </location>
</feature>
<evidence type="ECO:0000313" key="8">
    <source>
        <dbReference type="Proteomes" id="UP000198806"/>
    </source>
</evidence>
<accession>A0A1I5F0K5</accession>
<proteinExistence type="inferred from homology"/>
<feature type="region of interest" description="Disordered" evidence="4">
    <location>
        <begin position="1"/>
        <end position="89"/>
    </location>
</feature>
<dbReference type="GO" id="GO:0006508">
    <property type="term" value="P:proteolysis"/>
    <property type="evidence" value="ECO:0007669"/>
    <property type="project" value="UniProtKB-KW"/>
</dbReference>
<dbReference type="InterPro" id="IPR051201">
    <property type="entry name" value="Chloro_Bact_Ser_Proteases"/>
</dbReference>
<evidence type="ECO:0000256" key="3">
    <source>
        <dbReference type="ARBA" id="ARBA00022801"/>
    </source>
</evidence>
<dbReference type="SMART" id="SM00228">
    <property type="entry name" value="PDZ"/>
    <property type="match status" value="1"/>
</dbReference>